<proteinExistence type="predicted"/>
<name>A0A3G6T7H8_9FLAO</name>
<organism evidence="1 2">
    <name type="scientific">Chryseobacterium bernardetii</name>
    <dbReference type="NCBI Taxonomy" id="1241978"/>
    <lineage>
        <taxon>Bacteria</taxon>
        <taxon>Pseudomonadati</taxon>
        <taxon>Bacteroidota</taxon>
        <taxon>Flavobacteriia</taxon>
        <taxon>Flavobacteriales</taxon>
        <taxon>Weeksellaceae</taxon>
        <taxon>Chryseobacterium group</taxon>
        <taxon>Chryseobacterium</taxon>
    </lineage>
</organism>
<protein>
    <submittedName>
        <fullName evidence="1">Uncharacterized protein</fullName>
    </submittedName>
</protein>
<dbReference type="EMBL" id="CP033932">
    <property type="protein sequence ID" value="AZB25148.1"/>
    <property type="molecule type" value="Genomic_DNA"/>
</dbReference>
<keyword evidence="2" id="KW-1185">Reference proteome</keyword>
<dbReference type="KEGG" id="cben:EG339_11445"/>
<evidence type="ECO:0000313" key="1">
    <source>
        <dbReference type="EMBL" id="AZB25148.1"/>
    </source>
</evidence>
<dbReference type="Proteomes" id="UP000271193">
    <property type="component" value="Chromosome"/>
</dbReference>
<reference evidence="2" key="1">
    <citation type="submission" date="2018-11" db="EMBL/GenBank/DDBJ databases">
        <title>Proposal to divide the Flavobacteriaceae and reorganize its genera based on Amino Acid Identity values calculated from whole genome sequences.</title>
        <authorList>
            <person name="Nicholson A.C."/>
            <person name="Gulvik C.A."/>
            <person name="Whitney A.M."/>
            <person name="Humrighouse B.W."/>
            <person name="Bell M."/>
            <person name="Holmes B."/>
            <person name="Steigerwalt A.G."/>
            <person name="Villarma A."/>
            <person name="Sheth M."/>
            <person name="Batra D."/>
            <person name="Pryor J."/>
            <person name="Bernardet J.-F."/>
            <person name="Hugo C."/>
            <person name="Kampfer P."/>
            <person name="Newman J."/>
            <person name="McQuiston J.R."/>
        </authorList>
    </citation>
    <scope>NUCLEOTIDE SEQUENCE [LARGE SCALE GENOMIC DNA]</scope>
    <source>
        <strain evidence="2">G0229</strain>
    </source>
</reference>
<dbReference type="AlphaFoldDB" id="A0A3G6T7H8"/>
<evidence type="ECO:0000313" key="2">
    <source>
        <dbReference type="Proteomes" id="UP000271193"/>
    </source>
</evidence>
<sequence length="194" mass="22572">MNMKRKIALVLICMLVLVVLFSISKGSKGVKYDDFRFITYEHSGEGVEIGSFSKIDKKGVLWVFLKRSKDSAYYKYQLSANEIEKLSIFSSKKLEDFVIRKQLDQGIGYAGSSNFLGLKLGNDEDKICFIKPFMDKDFNDAMMMLEDKVFKQSDSNKISRFNIDFVSIKRDILKQERINFYLPQKQLPPKILKW</sequence>
<gene>
    <name evidence="1" type="ORF">EG339_11445</name>
</gene>
<accession>A0A3G6T7H8</accession>